<reference evidence="2 3" key="1">
    <citation type="submission" date="2015-12" db="EMBL/GenBank/DDBJ databases">
        <title>Draft genome of the nematode, Onchocerca flexuosa.</title>
        <authorList>
            <person name="Mitreva M."/>
        </authorList>
    </citation>
    <scope>NUCLEOTIDE SEQUENCE [LARGE SCALE GENOMIC DNA]</scope>
    <source>
        <strain evidence="2">Red Deer</strain>
    </source>
</reference>
<keyword evidence="1" id="KW-0175">Coiled coil</keyword>
<dbReference type="OrthoDB" id="10366803at2759"/>
<evidence type="ECO:0000313" key="2">
    <source>
        <dbReference type="EMBL" id="OZC12658.1"/>
    </source>
</evidence>
<accession>A0A238C6L9</accession>
<feature type="coiled-coil region" evidence="1">
    <location>
        <begin position="27"/>
        <end position="75"/>
    </location>
</feature>
<name>A0A238C6L9_9BILA</name>
<dbReference type="Proteomes" id="UP000242913">
    <property type="component" value="Unassembled WGS sequence"/>
</dbReference>
<dbReference type="EMBL" id="KZ269977">
    <property type="protein sequence ID" value="OZC12658.1"/>
    <property type="molecule type" value="Genomic_DNA"/>
</dbReference>
<proteinExistence type="predicted"/>
<evidence type="ECO:0000313" key="3">
    <source>
        <dbReference type="Proteomes" id="UP000242913"/>
    </source>
</evidence>
<evidence type="ECO:0000256" key="1">
    <source>
        <dbReference type="SAM" id="Coils"/>
    </source>
</evidence>
<gene>
    <name evidence="2" type="ORF">X798_00289</name>
</gene>
<sequence>MTEDTVKVIKNIIKSLERNLHIHKGRMEKILFKQDELQKRLNEAEEQVLEMADLKREYEMVLAENELLKQQLKQNMI</sequence>
<dbReference type="AlphaFoldDB" id="A0A238C6L9"/>
<protein>
    <submittedName>
        <fullName evidence="2">Uncharacterized protein</fullName>
    </submittedName>
</protein>
<keyword evidence="3" id="KW-1185">Reference proteome</keyword>
<organism evidence="2 3">
    <name type="scientific">Onchocerca flexuosa</name>
    <dbReference type="NCBI Taxonomy" id="387005"/>
    <lineage>
        <taxon>Eukaryota</taxon>
        <taxon>Metazoa</taxon>
        <taxon>Ecdysozoa</taxon>
        <taxon>Nematoda</taxon>
        <taxon>Chromadorea</taxon>
        <taxon>Rhabditida</taxon>
        <taxon>Spirurina</taxon>
        <taxon>Spiruromorpha</taxon>
        <taxon>Filarioidea</taxon>
        <taxon>Onchocercidae</taxon>
        <taxon>Onchocerca</taxon>
    </lineage>
</organism>